<dbReference type="InterPro" id="IPR037066">
    <property type="entry name" value="Plug_dom_sf"/>
</dbReference>
<dbReference type="EMBL" id="MWIP01000010">
    <property type="protein sequence ID" value="KAF1685937.1"/>
    <property type="molecule type" value="Genomic_DNA"/>
</dbReference>
<feature type="non-terminal residue" evidence="3">
    <location>
        <position position="162"/>
    </location>
</feature>
<dbReference type="Gene3D" id="2.170.130.10">
    <property type="entry name" value="TonB-dependent receptor, plug domain"/>
    <property type="match status" value="1"/>
</dbReference>
<evidence type="ECO:0000259" key="2">
    <source>
        <dbReference type="Pfam" id="PF07715"/>
    </source>
</evidence>
<name>A0A7V8GLL9_9GAMM</name>
<proteinExistence type="predicted"/>
<keyword evidence="3" id="KW-0675">Receptor</keyword>
<reference evidence="3 4" key="1">
    <citation type="submission" date="2017-10" db="EMBL/GenBank/DDBJ databases">
        <title>Whole genome sequencing of Pseudoxanthomonas broegbernensis DSM 12573(T).</title>
        <authorList>
            <person name="Kumar S."/>
            <person name="Bansal K."/>
            <person name="Kaur A."/>
            <person name="Patil P."/>
            <person name="Sharma S."/>
            <person name="Patil P.B."/>
        </authorList>
    </citation>
    <scope>NUCLEOTIDE SEQUENCE [LARGE SCALE GENOMIC DNA]</scope>
    <source>
        <strain evidence="3 4">DSM 12573</strain>
    </source>
</reference>
<dbReference type="RefSeq" id="WP_162311487.1">
    <property type="nucleotide sequence ID" value="NZ_MWIP01000010.1"/>
</dbReference>
<dbReference type="Pfam" id="PF07715">
    <property type="entry name" value="Plug"/>
    <property type="match status" value="1"/>
</dbReference>
<accession>A0A7V8GLL9</accession>
<protein>
    <submittedName>
        <fullName evidence="3">TonB-dependent receptor</fullName>
    </submittedName>
</protein>
<organism evidence="3 4">
    <name type="scientific">Pseudoxanthomonas broegbernensis</name>
    <dbReference type="NCBI Taxonomy" id="83619"/>
    <lineage>
        <taxon>Bacteria</taxon>
        <taxon>Pseudomonadati</taxon>
        <taxon>Pseudomonadota</taxon>
        <taxon>Gammaproteobacteria</taxon>
        <taxon>Lysobacterales</taxon>
        <taxon>Lysobacteraceae</taxon>
        <taxon>Pseudoxanthomonas</taxon>
    </lineage>
</organism>
<dbReference type="SUPFAM" id="SSF56935">
    <property type="entry name" value="Porins"/>
    <property type="match status" value="1"/>
</dbReference>
<dbReference type="PANTHER" id="PTHR40980">
    <property type="entry name" value="PLUG DOMAIN-CONTAINING PROTEIN"/>
    <property type="match status" value="1"/>
</dbReference>
<dbReference type="PANTHER" id="PTHR40980:SF3">
    <property type="entry name" value="TONB-DEPENDENT RECEPTOR-LIKE BETA-BARREL DOMAIN-CONTAINING PROTEIN"/>
    <property type="match status" value="1"/>
</dbReference>
<dbReference type="Proteomes" id="UP000462066">
    <property type="component" value="Unassembled WGS sequence"/>
</dbReference>
<evidence type="ECO:0000313" key="4">
    <source>
        <dbReference type="Proteomes" id="UP000462066"/>
    </source>
</evidence>
<gene>
    <name evidence="3" type="ORF">B1992_10715</name>
</gene>
<evidence type="ECO:0000256" key="1">
    <source>
        <dbReference type="SAM" id="SignalP"/>
    </source>
</evidence>
<dbReference type="InterPro" id="IPR012910">
    <property type="entry name" value="Plug_dom"/>
</dbReference>
<sequence>MSKCQVRATGCSAKSYPSFRSNRSALAFGVALALSAGLAHAQDAGPATGSDPAVELQTIEVKGVRGSVMRAQEIKQEASQIIDSVTADDIGALPDRSVTETLKRVSGVTVTGFLARDDTDHFSAEGSGVMIRGLTFVRGELNGRDVFSANGGRGLSFEEVPA</sequence>
<evidence type="ECO:0000313" key="3">
    <source>
        <dbReference type="EMBL" id="KAF1685937.1"/>
    </source>
</evidence>
<comment type="caution">
    <text evidence="3">The sequence shown here is derived from an EMBL/GenBank/DDBJ whole genome shotgun (WGS) entry which is preliminary data.</text>
</comment>
<dbReference type="AlphaFoldDB" id="A0A7V8GLL9"/>
<feature type="chain" id="PRO_5031523037" evidence="1">
    <location>
        <begin position="42"/>
        <end position="162"/>
    </location>
</feature>
<keyword evidence="4" id="KW-1185">Reference proteome</keyword>
<feature type="domain" description="TonB-dependent receptor plug" evidence="2">
    <location>
        <begin position="75"/>
        <end position="154"/>
    </location>
</feature>
<feature type="signal peptide" evidence="1">
    <location>
        <begin position="1"/>
        <end position="41"/>
    </location>
</feature>
<keyword evidence="1" id="KW-0732">Signal</keyword>